<proteinExistence type="predicted"/>
<gene>
    <name evidence="2" type="ORF">GALL_548810</name>
</gene>
<reference evidence="2" key="1">
    <citation type="submission" date="2016-10" db="EMBL/GenBank/DDBJ databases">
        <title>Sequence of Gallionella enrichment culture.</title>
        <authorList>
            <person name="Poehlein A."/>
            <person name="Muehling M."/>
            <person name="Daniel R."/>
        </authorList>
    </citation>
    <scope>NUCLEOTIDE SEQUENCE</scope>
</reference>
<feature type="region of interest" description="Disordered" evidence="1">
    <location>
        <begin position="1"/>
        <end position="86"/>
    </location>
</feature>
<sequence>MINTPQQHHLDQHADRCNDQRRRNNAAPKPDCAGKSLGERERHISAEHVERAMSEIDDPRHAENDRQAGRHQKQRRRAGKSGQELDDVKGHLQVCANAAGVRRPQPIASLLRAHFQDFGIAGKIVRALAIDRIHHHALAVLQRGLADERAERRLMIDLAEDNLAER</sequence>
<organism evidence="2">
    <name type="scientific">mine drainage metagenome</name>
    <dbReference type="NCBI Taxonomy" id="410659"/>
    <lineage>
        <taxon>unclassified sequences</taxon>
        <taxon>metagenomes</taxon>
        <taxon>ecological metagenomes</taxon>
    </lineage>
</organism>
<evidence type="ECO:0000256" key="1">
    <source>
        <dbReference type="SAM" id="MobiDB-lite"/>
    </source>
</evidence>
<feature type="compositionally biased region" description="Basic and acidic residues" evidence="1">
    <location>
        <begin position="8"/>
        <end position="22"/>
    </location>
</feature>
<evidence type="ECO:0000313" key="2">
    <source>
        <dbReference type="EMBL" id="OIQ63579.1"/>
    </source>
</evidence>
<accession>A0A1J5PEB6</accession>
<dbReference type="EMBL" id="MLJW01008882">
    <property type="protein sequence ID" value="OIQ63579.1"/>
    <property type="molecule type" value="Genomic_DNA"/>
</dbReference>
<protein>
    <submittedName>
        <fullName evidence="2">Uncharacterized protein</fullName>
    </submittedName>
</protein>
<comment type="caution">
    <text evidence="2">The sequence shown here is derived from an EMBL/GenBank/DDBJ whole genome shotgun (WGS) entry which is preliminary data.</text>
</comment>
<name>A0A1J5PEB6_9ZZZZ</name>
<feature type="compositionally biased region" description="Basic residues" evidence="1">
    <location>
        <begin position="69"/>
        <end position="79"/>
    </location>
</feature>
<feature type="compositionally biased region" description="Basic and acidic residues" evidence="1">
    <location>
        <begin position="37"/>
        <end position="68"/>
    </location>
</feature>
<dbReference type="AlphaFoldDB" id="A0A1J5PEB6"/>